<dbReference type="EMBL" id="KK102855">
    <property type="protein sequence ID" value="KIY96764.1"/>
    <property type="molecule type" value="Genomic_DNA"/>
</dbReference>
<dbReference type="RefSeq" id="XP_013895784.1">
    <property type="nucleotide sequence ID" value="XM_014040330.1"/>
</dbReference>
<dbReference type="GeneID" id="25728436"/>
<feature type="region of interest" description="Disordered" evidence="1">
    <location>
        <begin position="1"/>
        <end position="76"/>
    </location>
</feature>
<feature type="compositionally biased region" description="Acidic residues" evidence="1">
    <location>
        <begin position="341"/>
        <end position="353"/>
    </location>
</feature>
<proteinExistence type="predicted"/>
<feature type="compositionally biased region" description="Low complexity" evidence="1">
    <location>
        <begin position="280"/>
        <end position="289"/>
    </location>
</feature>
<protein>
    <submittedName>
        <fullName evidence="2">Uncharacterized protein</fullName>
    </submittedName>
</protein>
<reference evidence="2 3" key="1">
    <citation type="journal article" date="2013" name="BMC Genomics">
        <title>Reconstruction of the lipid metabolism for the microalga Monoraphidium neglectum from its genome sequence reveals characteristics suitable for biofuel production.</title>
        <authorList>
            <person name="Bogen C."/>
            <person name="Al-Dilaimi A."/>
            <person name="Albersmeier A."/>
            <person name="Wichmann J."/>
            <person name="Grundmann M."/>
            <person name="Rupp O."/>
            <person name="Lauersen K.J."/>
            <person name="Blifernez-Klassen O."/>
            <person name="Kalinowski J."/>
            <person name="Goesmann A."/>
            <person name="Mussgnug J.H."/>
            <person name="Kruse O."/>
        </authorList>
    </citation>
    <scope>NUCLEOTIDE SEQUENCE [LARGE SCALE GENOMIC DNA]</scope>
    <source>
        <strain evidence="2 3">SAG 48.87</strain>
    </source>
</reference>
<evidence type="ECO:0000313" key="3">
    <source>
        <dbReference type="Proteomes" id="UP000054498"/>
    </source>
</evidence>
<accession>A0A0D2LZF0</accession>
<feature type="region of interest" description="Disordered" evidence="1">
    <location>
        <begin position="544"/>
        <end position="601"/>
    </location>
</feature>
<feature type="compositionally biased region" description="Basic and acidic residues" evidence="1">
    <location>
        <begin position="23"/>
        <end position="47"/>
    </location>
</feature>
<name>A0A0D2LZF0_9CHLO</name>
<feature type="region of interest" description="Disordered" evidence="1">
    <location>
        <begin position="617"/>
        <end position="641"/>
    </location>
</feature>
<dbReference type="AlphaFoldDB" id="A0A0D2LZF0"/>
<gene>
    <name evidence="2" type="ORF">MNEG_11198</name>
</gene>
<feature type="compositionally biased region" description="Low complexity" evidence="1">
    <location>
        <begin position="298"/>
        <end position="314"/>
    </location>
</feature>
<sequence length="733" mass="74525">MMMMMMMMEEEDEEGEEEEEEEGWPRRTEVEREGEGAEQGRSDRAGGEEDQVGSEAEGGAGPASQAAASPGGAQVEYCGAPRMPAMRRRKLIQQPDATVEQLKRQLLVGVGHQLTQRCGRRATIAHPLTRGGEPRTFVETGTYSVALEVASGLLPGMQLVPRGLELRVRARLVAHDAAARAALGGADSLLGDLVIKGSKHDKPNPYNFYSFDGGITRAARNSLLHAGCLQAAAFWQLEAVGTGEEPVLQVLITGPQQAPAAAAGSGARTPAPAPVRPGGDDTLGTTPTPAWAMPDEPAGTAAKRSSASASAQRGGNKRGRGLGGGFGSGGEAGGGAWAIGSDDDGSSADDESDDYRRGGSKRRNQGGPARGQANGGAARQQQDKRAAGEELEQQLRRALTGRPMAPQPLSPDGAPRGITAQGKYSLASSVAARLLPTLHLPLPWVEAGRTPQIHAAASLVAADAAARSALGCSSVAGRCVVEGAVGGSHERRHYTQHVKFTGALLQRLAGLGAVGCRLEAAAWRLGPGDELMLEVTVIGPAAQQDPGSAGVASAGPRTPSAAPAPGRGSEKATRRPRGSEGAGPAAPAGGADGGGARGGRDQAAGAAAAAAAAGSPAAEGGAVRGGGGGGGPAGGADFSPARDAPKVSTMAEMCFAAVELAGKVLPDDEGLANGLMAAFELANDAVLDGKIQDASVLKWWPPIRMTRTADGAAKALRTLQAKLEELAQSALQR</sequence>
<dbReference type="Proteomes" id="UP000054498">
    <property type="component" value="Unassembled WGS sequence"/>
</dbReference>
<feature type="compositionally biased region" description="Low complexity" evidence="1">
    <location>
        <begin position="365"/>
        <end position="380"/>
    </location>
</feature>
<keyword evidence="3" id="KW-1185">Reference proteome</keyword>
<organism evidence="2 3">
    <name type="scientific">Monoraphidium neglectum</name>
    <dbReference type="NCBI Taxonomy" id="145388"/>
    <lineage>
        <taxon>Eukaryota</taxon>
        <taxon>Viridiplantae</taxon>
        <taxon>Chlorophyta</taxon>
        <taxon>core chlorophytes</taxon>
        <taxon>Chlorophyceae</taxon>
        <taxon>CS clade</taxon>
        <taxon>Sphaeropleales</taxon>
        <taxon>Selenastraceae</taxon>
        <taxon>Monoraphidium</taxon>
    </lineage>
</organism>
<feature type="region of interest" description="Disordered" evidence="1">
    <location>
        <begin position="259"/>
        <end position="419"/>
    </location>
</feature>
<evidence type="ECO:0000313" key="2">
    <source>
        <dbReference type="EMBL" id="KIY96764.1"/>
    </source>
</evidence>
<feature type="compositionally biased region" description="Gly residues" evidence="1">
    <location>
        <begin position="321"/>
        <end position="337"/>
    </location>
</feature>
<feature type="compositionally biased region" description="Low complexity" evidence="1">
    <location>
        <begin position="62"/>
        <end position="74"/>
    </location>
</feature>
<dbReference type="KEGG" id="mng:MNEG_11198"/>
<feature type="compositionally biased region" description="Acidic residues" evidence="1">
    <location>
        <begin position="8"/>
        <end position="22"/>
    </location>
</feature>
<feature type="compositionally biased region" description="Gly residues" evidence="1">
    <location>
        <begin position="622"/>
        <end position="634"/>
    </location>
</feature>
<feature type="compositionally biased region" description="Low complexity" evidence="1">
    <location>
        <begin position="259"/>
        <end position="270"/>
    </location>
</feature>
<evidence type="ECO:0000256" key="1">
    <source>
        <dbReference type="SAM" id="MobiDB-lite"/>
    </source>
</evidence>